<dbReference type="Gene3D" id="1.10.10.10">
    <property type="entry name" value="Winged helix-like DNA-binding domain superfamily/Winged helix DNA-binding domain"/>
    <property type="match status" value="1"/>
</dbReference>
<feature type="region of interest" description="Disordered" evidence="1">
    <location>
        <begin position="59"/>
        <end position="81"/>
    </location>
</feature>
<dbReference type="PANTHER" id="PTHR33795:SF1">
    <property type="entry name" value="INSERTION ELEMENT IS150 PROTEIN INSJ"/>
    <property type="match status" value="1"/>
</dbReference>
<organism evidence="2 3">
    <name type="scientific">Terrisporobacter muris</name>
    <dbReference type="NCBI Taxonomy" id="2963284"/>
    <lineage>
        <taxon>Bacteria</taxon>
        <taxon>Bacillati</taxon>
        <taxon>Bacillota</taxon>
        <taxon>Clostridia</taxon>
        <taxon>Peptostreptococcales</taxon>
        <taxon>Peptostreptococcaceae</taxon>
        <taxon>Terrisporobacter</taxon>
    </lineage>
</organism>
<evidence type="ECO:0000313" key="3">
    <source>
        <dbReference type="Proteomes" id="UP001140817"/>
    </source>
</evidence>
<dbReference type="RefSeq" id="WP_257560651.1">
    <property type="nucleotide sequence ID" value="NZ_JANKBY010000250.1"/>
</dbReference>
<keyword evidence="3" id="KW-1185">Reference proteome</keyword>
<dbReference type="Proteomes" id="UP001140817">
    <property type="component" value="Unassembled WGS sequence"/>
</dbReference>
<evidence type="ECO:0000313" key="2">
    <source>
        <dbReference type="EMBL" id="MCR1824132.1"/>
    </source>
</evidence>
<dbReference type="Pfam" id="PF01527">
    <property type="entry name" value="HTH_Tnp_1"/>
    <property type="match status" value="1"/>
</dbReference>
<dbReference type="AlphaFoldDB" id="A0A9X2S4F2"/>
<comment type="caution">
    <text evidence="2">The sequence shown here is derived from an EMBL/GenBank/DDBJ whole genome shotgun (WGS) entry which is preliminary data.</text>
</comment>
<reference evidence="2" key="1">
    <citation type="submission" date="2022-07" db="EMBL/GenBank/DDBJ databases">
        <title>Enhanced cultured diversity of the mouse gut microbiota enables custom-made synthetic communities.</title>
        <authorList>
            <person name="Afrizal A."/>
        </authorList>
    </citation>
    <scope>NUCLEOTIDE SEQUENCE</scope>
    <source>
        <strain evidence="2">DSM 29186</strain>
    </source>
</reference>
<dbReference type="InterPro" id="IPR052057">
    <property type="entry name" value="IS150/IS1296_orfA-like"/>
</dbReference>
<dbReference type="PANTHER" id="PTHR33795">
    <property type="entry name" value="INSERTION ELEMENT IS150 PROTEIN INSJ"/>
    <property type="match status" value="1"/>
</dbReference>
<accession>A0A9X2S4F2</accession>
<dbReference type="InterPro" id="IPR036388">
    <property type="entry name" value="WH-like_DNA-bd_sf"/>
</dbReference>
<gene>
    <name evidence="2" type="ORF">NSA58_15195</name>
</gene>
<dbReference type="InterPro" id="IPR009057">
    <property type="entry name" value="Homeodomain-like_sf"/>
</dbReference>
<name>A0A9X2S4F2_9FIRM</name>
<dbReference type="SUPFAM" id="SSF46689">
    <property type="entry name" value="Homeodomain-like"/>
    <property type="match status" value="1"/>
</dbReference>
<sequence>MIKEGKVRKTYSSEYKLLAVKRHIDDGISYKRVAEEFRVHEQMIIKWCKKYRNYGEESLREQRGSFKGPTKGRPRTKEMTKDEEILKLKAENEYLKKLLNLERL</sequence>
<evidence type="ECO:0000256" key="1">
    <source>
        <dbReference type="SAM" id="MobiDB-lite"/>
    </source>
</evidence>
<dbReference type="InterPro" id="IPR002514">
    <property type="entry name" value="Transposase_8"/>
</dbReference>
<proteinExistence type="predicted"/>
<dbReference type="EMBL" id="JANKBY010000250">
    <property type="protein sequence ID" value="MCR1824132.1"/>
    <property type="molecule type" value="Genomic_DNA"/>
</dbReference>
<protein>
    <submittedName>
        <fullName evidence="2">Transposase</fullName>
    </submittedName>
</protein>